<protein>
    <submittedName>
        <fullName evidence="1">Uncharacterized protein</fullName>
    </submittedName>
</protein>
<dbReference type="EMBL" id="LR134408">
    <property type="protein sequence ID" value="VEH73925.1"/>
    <property type="molecule type" value="Genomic_DNA"/>
</dbReference>
<proteinExistence type="predicted"/>
<dbReference type="PROSITE" id="PS51257">
    <property type="entry name" value="PROKAR_LIPOPROTEIN"/>
    <property type="match status" value="1"/>
</dbReference>
<organism evidence="1 2">
    <name type="scientific">Corynebacterium segmentosum</name>
    <dbReference type="NCBI Taxonomy" id="43990"/>
    <lineage>
        <taxon>Bacteria</taxon>
        <taxon>Bacillati</taxon>
        <taxon>Actinomycetota</taxon>
        <taxon>Actinomycetes</taxon>
        <taxon>Mycobacteriales</taxon>
        <taxon>Corynebacteriaceae</taxon>
        <taxon>Corynebacterium</taxon>
    </lineage>
</organism>
<gene>
    <name evidence="1" type="ORF">NCTC934_02246</name>
</gene>
<name>A0ABY6TGD8_9CORY</name>
<evidence type="ECO:0000313" key="1">
    <source>
        <dbReference type="EMBL" id="VEH73925.1"/>
    </source>
</evidence>
<evidence type="ECO:0000313" key="2">
    <source>
        <dbReference type="Proteomes" id="UP000280707"/>
    </source>
</evidence>
<reference evidence="1 2" key="1">
    <citation type="submission" date="2018-12" db="EMBL/GenBank/DDBJ databases">
        <authorList>
            <consortium name="Pathogen Informatics"/>
        </authorList>
    </citation>
    <scope>NUCLEOTIDE SEQUENCE [LARGE SCALE GENOMIC DNA]</scope>
    <source>
        <strain evidence="1 2">NCTC934</strain>
    </source>
</reference>
<dbReference type="Proteomes" id="UP000280707">
    <property type="component" value="Chromosome"/>
</dbReference>
<accession>A0ABY6TGD8</accession>
<keyword evidence="2" id="KW-1185">Reference proteome</keyword>
<sequence>MAGAPIRRGLTCGGVVVSAGCRCIRLLGARDVIVRGGRIGLRRWHVLRLRVGLGGRGLRACRCPSRCRPRIRRVSRRLWLLWGSQGDGKRTRATKVAGKGLGDVSAEFIFYNFFGVDIFRCDKRVAFHHHDRANQLQVEALRMRKARDLRVGLFGLREQIIDDRAPHSF</sequence>